<dbReference type="CDD" id="cd00009">
    <property type="entry name" value="AAA"/>
    <property type="match status" value="1"/>
</dbReference>
<evidence type="ECO:0000313" key="7">
    <source>
        <dbReference type="EMBL" id="KUG02744.1"/>
    </source>
</evidence>
<protein>
    <submittedName>
        <fullName evidence="7">Acetoacetate metabolism regulatory protein atoc</fullName>
    </submittedName>
</protein>
<gene>
    <name evidence="7" type="ORF">ASZ90_019880</name>
</gene>
<dbReference type="AlphaFoldDB" id="A0A0W8E261"/>
<dbReference type="GO" id="GO:0006355">
    <property type="term" value="P:regulation of DNA-templated transcription"/>
    <property type="evidence" value="ECO:0007669"/>
    <property type="project" value="InterPro"/>
</dbReference>
<dbReference type="PROSITE" id="PS00675">
    <property type="entry name" value="SIGMA54_INTERACT_1"/>
    <property type="match status" value="1"/>
</dbReference>
<evidence type="ECO:0000256" key="3">
    <source>
        <dbReference type="ARBA" id="ARBA00023015"/>
    </source>
</evidence>
<dbReference type="InterPro" id="IPR000014">
    <property type="entry name" value="PAS"/>
</dbReference>
<dbReference type="InterPro" id="IPR058031">
    <property type="entry name" value="AAA_lid_NorR"/>
</dbReference>
<name>A0A0W8E261_9ZZZZ</name>
<dbReference type="InterPro" id="IPR025943">
    <property type="entry name" value="Sigma_54_int_dom_ATP-bd_2"/>
</dbReference>
<evidence type="ECO:0000256" key="1">
    <source>
        <dbReference type="ARBA" id="ARBA00022741"/>
    </source>
</evidence>
<keyword evidence="1" id="KW-0547">Nucleotide-binding</keyword>
<sequence>MNFDNLVKRLLYNNPYMAALVVDKNGTVIFVNDAYLKFLKLPRYQVIGKDIRDITPETRTIEAIDKGKEIMCYEWKVNDGYGIACSVPLFEEGEVVGALAYSIFMDSWDNKIRENVVSRLIKQTQKNYHTYTARYNLDSLIGEDKCFKDMKYLAQEVSQFDGITVLLTGESGTGKELFAQAIHNHSRRAHLPFVRVNCAGIPDSLLEAELFGYEAGAYTGAQKKGKAGKFEIADKGTIFLDEIGEMPLAMQSKVLVFLQEREIERLGGNRPIRLDVRVIAATNRILENMVEDATFRKDLYYRLNVVRIDIPPLRSRKQDIPLLVDHFIGKICTKFDLDIVSISDEALNILVKHNWSGNIRELENVLERAVIMSSLRKSSIIDKNCLSFSIDSTKTTTSLTDLKSMINAYEKKIITQILNETSNDKSEAAKYLGINLSSLYRKAKKYGIE</sequence>
<evidence type="ECO:0000259" key="5">
    <source>
        <dbReference type="PROSITE" id="PS50045"/>
    </source>
</evidence>
<dbReference type="SUPFAM" id="SSF46689">
    <property type="entry name" value="Homeodomain-like"/>
    <property type="match status" value="1"/>
</dbReference>
<dbReference type="SUPFAM" id="SSF55785">
    <property type="entry name" value="PYP-like sensor domain (PAS domain)"/>
    <property type="match status" value="1"/>
</dbReference>
<keyword evidence="4" id="KW-0804">Transcription</keyword>
<dbReference type="SMART" id="SM00382">
    <property type="entry name" value="AAA"/>
    <property type="match status" value="1"/>
</dbReference>
<dbReference type="Pfam" id="PF02954">
    <property type="entry name" value="HTH_8"/>
    <property type="match status" value="1"/>
</dbReference>
<dbReference type="PANTHER" id="PTHR32071:SF57">
    <property type="entry name" value="C4-DICARBOXYLATE TRANSPORT TRANSCRIPTIONAL REGULATORY PROTEIN DCTD"/>
    <property type="match status" value="1"/>
</dbReference>
<feature type="domain" description="Sigma-54 factor interaction" evidence="5">
    <location>
        <begin position="140"/>
        <end position="371"/>
    </location>
</feature>
<dbReference type="EMBL" id="LNQE01001910">
    <property type="protein sequence ID" value="KUG02744.1"/>
    <property type="molecule type" value="Genomic_DNA"/>
</dbReference>
<dbReference type="Pfam" id="PF25601">
    <property type="entry name" value="AAA_lid_14"/>
    <property type="match status" value="1"/>
</dbReference>
<dbReference type="InterPro" id="IPR035965">
    <property type="entry name" value="PAS-like_dom_sf"/>
</dbReference>
<dbReference type="InterPro" id="IPR003593">
    <property type="entry name" value="AAA+_ATPase"/>
</dbReference>
<dbReference type="PANTHER" id="PTHR32071">
    <property type="entry name" value="TRANSCRIPTIONAL REGULATORY PROTEIN"/>
    <property type="match status" value="1"/>
</dbReference>
<dbReference type="InterPro" id="IPR009057">
    <property type="entry name" value="Homeodomain-like_sf"/>
</dbReference>
<keyword evidence="3" id="KW-0805">Transcription regulation</keyword>
<dbReference type="InterPro" id="IPR027417">
    <property type="entry name" value="P-loop_NTPase"/>
</dbReference>
<dbReference type="PROSITE" id="PS50045">
    <property type="entry name" value="SIGMA54_INTERACT_4"/>
    <property type="match status" value="1"/>
</dbReference>
<dbReference type="PRINTS" id="PR01590">
    <property type="entry name" value="HTHFIS"/>
</dbReference>
<reference evidence="7" key="1">
    <citation type="journal article" date="2015" name="Proc. Natl. Acad. Sci. U.S.A.">
        <title>Networks of energetic and metabolic interactions define dynamics in microbial communities.</title>
        <authorList>
            <person name="Embree M."/>
            <person name="Liu J.K."/>
            <person name="Al-Bassam M.M."/>
            <person name="Zengler K."/>
        </authorList>
    </citation>
    <scope>NUCLEOTIDE SEQUENCE</scope>
</reference>
<dbReference type="InterPro" id="IPR025662">
    <property type="entry name" value="Sigma_54_int_dom_ATP-bd_1"/>
</dbReference>
<dbReference type="SUPFAM" id="SSF52540">
    <property type="entry name" value="P-loop containing nucleoside triphosphate hydrolases"/>
    <property type="match status" value="1"/>
</dbReference>
<evidence type="ECO:0000259" key="6">
    <source>
        <dbReference type="PROSITE" id="PS50112"/>
    </source>
</evidence>
<proteinExistence type="predicted"/>
<dbReference type="PROSITE" id="PS50112">
    <property type="entry name" value="PAS"/>
    <property type="match status" value="1"/>
</dbReference>
<dbReference type="Gene3D" id="3.40.50.300">
    <property type="entry name" value="P-loop containing nucleotide triphosphate hydrolases"/>
    <property type="match status" value="1"/>
</dbReference>
<feature type="domain" description="PAS" evidence="6">
    <location>
        <begin position="20"/>
        <end position="59"/>
    </location>
</feature>
<organism evidence="7">
    <name type="scientific">hydrocarbon metagenome</name>
    <dbReference type="NCBI Taxonomy" id="938273"/>
    <lineage>
        <taxon>unclassified sequences</taxon>
        <taxon>metagenomes</taxon>
        <taxon>ecological metagenomes</taxon>
    </lineage>
</organism>
<evidence type="ECO:0000256" key="2">
    <source>
        <dbReference type="ARBA" id="ARBA00022840"/>
    </source>
</evidence>
<accession>A0A0W8E261</accession>
<dbReference type="CDD" id="cd00130">
    <property type="entry name" value="PAS"/>
    <property type="match status" value="1"/>
</dbReference>
<comment type="caution">
    <text evidence="7">The sequence shown here is derived from an EMBL/GenBank/DDBJ whole genome shotgun (WGS) entry which is preliminary data.</text>
</comment>
<dbReference type="Pfam" id="PF13426">
    <property type="entry name" value="PAS_9"/>
    <property type="match status" value="1"/>
</dbReference>
<keyword evidence="2" id="KW-0067">ATP-binding</keyword>
<dbReference type="Gene3D" id="1.10.8.60">
    <property type="match status" value="1"/>
</dbReference>
<dbReference type="GO" id="GO:0005524">
    <property type="term" value="F:ATP binding"/>
    <property type="evidence" value="ECO:0007669"/>
    <property type="project" value="UniProtKB-KW"/>
</dbReference>
<dbReference type="GO" id="GO:0043565">
    <property type="term" value="F:sequence-specific DNA binding"/>
    <property type="evidence" value="ECO:0007669"/>
    <property type="project" value="InterPro"/>
</dbReference>
<dbReference type="InterPro" id="IPR002078">
    <property type="entry name" value="Sigma_54_int"/>
</dbReference>
<dbReference type="Pfam" id="PF00158">
    <property type="entry name" value="Sigma54_activat"/>
    <property type="match status" value="1"/>
</dbReference>
<evidence type="ECO:0000256" key="4">
    <source>
        <dbReference type="ARBA" id="ARBA00023163"/>
    </source>
</evidence>
<dbReference type="PROSITE" id="PS00676">
    <property type="entry name" value="SIGMA54_INTERACT_2"/>
    <property type="match status" value="1"/>
</dbReference>
<dbReference type="Gene3D" id="1.10.10.60">
    <property type="entry name" value="Homeodomain-like"/>
    <property type="match status" value="1"/>
</dbReference>
<dbReference type="FunFam" id="3.40.50.300:FF:000006">
    <property type="entry name" value="DNA-binding transcriptional regulator NtrC"/>
    <property type="match status" value="1"/>
</dbReference>
<dbReference type="InterPro" id="IPR002197">
    <property type="entry name" value="HTH_Fis"/>
</dbReference>
<dbReference type="Gene3D" id="3.30.450.20">
    <property type="entry name" value="PAS domain"/>
    <property type="match status" value="1"/>
</dbReference>